<dbReference type="Proteomes" id="UP000532373">
    <property type="component" value="Unassembled WGS sequence"/>
</dbReference>
<name>A0A8E1WKV4_9HYPH</name>
<sequence>MECVHCHNRFIGVTAAAWKFGLCDDCLHHD</sequence>
<gene>
    <name evidence="1" type="ORF">HNQ96_004859</name>
</gene>
<dbReference type="AlphaFoldDB" id="A0A8E1WKV4"/>
<protein>
    <submittedName>
        <fullName evidence="1">Uncharacterized protein</fullName>
    </submittedName>
</protein>
<evidence type="ECO:0000313" key="2">
    <source>
        <dbReference type="Proteomes" id="UP000532373"/>
    </source>
</evidence>
<reference evidence="1 2" key="1">
    <citation type="submission" date="2020-08" db="EMBL/GenBank/DDBJ databases">
        <title>Genomic Encyclopedia of Type Strains, Phase IV (KMG-IV): sequencing the most valuable type-strain genomes for metagenomic binning, comparative biology and taxonomic classification.</title>
        <authorList>
            <person name="Goeker M."/>
        </authorList>
    </citation>
    <scope>NUCLEOTIDE SEQUENCE [LARGE SCALE GENOMIC DNA]</scope>
    <source>
        <strain evidence="1 2">DSM 17454</strain>
    </source>
</reference>
<accession>A0A8E1WKV4</accession>
<evidence type="ECO:0000313" key="1">
    <source>
        <dbReference type="EMBL" id="MBB6468972.1"/>
    </source>
</evidence>
<organism evidence="1 2">
    <name type="scientific">Aminobacter carboxidus</name>
    <dbReference type="NCBI Taxonomy" id="376165"/>
    <lineage>
        <taxon>Bacteria</taxon>
        <taxon>Pseudomonadati</taxon>
        <taxon>Pseudomonadota</taxon>
        <taxon>Alphaproteobacteria</taxon>
        <taxon>Hyphomicrobiales</taxon>
        <taxon>Phyllobacteriaceae</taxon>
        <taxon>Aminobacter</taxon>
    </lineage>
</organism>
<proteinExistence type="predicted"/>
<dbReference type="EMBL" id="JACHGI010000013">
    <property type="protein sequence ID" value="MBB6468972.1"/>
    <property type="molecule type" value="Genomic_DNA"/>
</dbReference>
<comment type="caution">
    <text evidence="1">The sequence shown here is derived from an EMBL/GenBank/DDBJ whole genome shotgun (WGS) entry which is preliminary data.</text>
</comment>